<sequence>MDIEEAKKFARDKIEADALTRQVRDVIKITKWQKQDVREGFKETFKPLIKSQDSIKKSIDEQQNATIAQLKANQLALTSGLEKINETNLRLAEMRELPALEGDYKEPTTSKPKSPTRYNIEKNLDNVDLEILKMMEYPRPNDFFDTNPERLREILDEVKNDVKVFTGEIVGLNRKKHKTEEDKEEIERIKMQKDFLHKYKNILKLYLGSLEYQMGEGMIYFNNPHQLLDRLELLGGSILAGNNGVIPEFSQIAHLLNQMKVISKKQLNDLLK</sequence>
<organism evidence="1 2">
    <name type="scientific">Porites evermanni</name>
    <dbReference type="NCBI Taxonomy" id="104178"/>
    <lineage>
        <taxon>Eukaryota</taxon>
        <taxon>Metazoa</taxon>
        <taxon>Cnidaria</taxon>
        <taxon>Anthozoa</taxon>
        <taxon>Hexacorallia</taxon>
        <taxon>Scleractinia</taxon>
        <taxon>Fungiina</taxon>
        <taxon>Poritidae</taxon>
        <taxon>Porites</taxon>
    </lineage>
</organism>
<proteinExistence type="predicted"/>
<dbReference type="Proteomes" id="UP001159427">
    <property type="component" value="Unassembled WGS sequence"/>
</dbReference>
<name>A0ABN8LSS0_9CNID</name>
<evidence type="ECO:0000313" key="2">
    <source>
        <dbReference type="Proteomes" id="UP001159427"/>
    </source>
</evidence>
<dbReference type="EMBL" id="CALNXI010000098">
    <property type="protein sequence ID" value="CAH3018842.1"/>
    <property type="molecule type" value="Genomic_DNA"/>
</dbReference>
<protein>
    <submittedName>
        <fullName evidence="1">Uncharacterized protein</fullName>
    </submittedName>
</protein>
<evidence type="ECO:0000313" key="1">
    <source>
        <dbReference type="EMBL" id="CAH3018842.1"/>
    </source>
</evidence>
<comment type="caution">
    <text evidence="1">The sequence shown here is derived from an EMBL/GenBank/DDBJ whole genome shotgun (WGS) entry which is preliminary data.</text>
</comment>
<gene>
    <name evidence="1" type="ORF">PEVE_00045043</name>
</gene>
<reference evidence="1 2" key="1">
    <citation type="submission" date="2022-05" db="EMBL/GenBank/DDBJ databases">
        <authorList>
            <consortium name="Genoscope - CEA"/>
            <person name="William W."/>
        </authorList>
    </citation>
    <scope>NUCLEOTIDE SEQUENCE [LARGE SCALE GENOMIC DNA]</scope>
</reference>
<keyword evidence="2" id="KW-1185">Reference proteome</keyword>
<accession>A0ABN8LSS0</accession>
<feature type="non-terminal residue" evidence="1">
    <location>
        <position position="272"/>
    </location>
</feature>